<protein>
    <recommendedName>
        <fullName evidence="2">C2H2-type domain-containing protein</fullName>
    </recommendedName>
</protein>
<dbReference type="PROSITE" id="PS00028">
    <property type="entry name" value="ZINC_FINGER_C2H2_1"/>
    <property type="match status" value="1"/>
</dbReference>
<organism evidence="3 4">
    <name type="scientific">Megalurothrips usitatus</name>
    <name type="common">bean blossom thrips</name>
    <dbReference type="NCBI Taxonomy" id="439358"/>
    <lineage>
        <taxon>Eukaryota</taxon>
        <taxon>Metazoa</taxon>
        <taxon>Ecdysozoa</taxon>
        <taxon>Arthropoda</taxon>
        <taxon>Hexapoda</taxon>
        <taxon>Insecta</taxon>
        <taxon>Pterygota</taxon>
        <taxon>Neoptera</taxon>
        <taxon>Paraneoptera</taxon>
        <taxon>Thysanoptera</taxon>
        <taxon>Terebrantia</taxon>
        <taxon>Thripoidea</taxon>
        <taxon>Thripidae</taxon>
        <taxon>Megalurothrips</taxon>
    </lineage>
</organism>
<evidence type="ECO:0000313" key="3">
    <source>
        <dbReference type="EMBL" id="KAJ1526593.1"/>
    </source>
</evidence>
<dbReference type="EMBL" id="JAPTSV010000006">
    <property type="protein sequence ID" value="KAJ1526593.1"/>
    <property type="molecule type" value="Genomic_DNA"/>
</dbReference>
<gene>
    <name evidence="3" type="ORF">ONE63_008179</name>
</gene>
<dbReference type="Proteomes" id="UP001075354">
    <property type="component" value="Chromosome 6"/>
</dbReference>
<dbReference type="AlphaFoldDB" id="A0AAV7XNP3"/>
<feature type="region of interest" description="Disordered" evidence="1">
    <location>
        <begin position="1"/>
        <end position="73"/>
    </location>
</feature>
<accession>A0AAV7XNP3</accession>
<reference evidence="3" key="1">
    <citation type="submission" date="2022-12" db="EMBL/GenBank/DDBJ databases">
        <title>Chromosome-level genome assembly of the bean flower thrips Megalurothrips usitatus.</title>
        <authorList>
            <person name="Ma L."/>
            <person name="Liu Q."/>
            <person name="Li H."/>
            <person name="Cai W."/>
        </authorList>
    </citation>
    <scope>NUCLEOTIDE SEQUENCE</scope>
    <source>
        <strain evidence="3">Cailab_2022a</strain>
    </source>
</reference>
<proteinExistence type="predicted"/>
<comment type="caution">
    <text evidence="3">The sequence shown here is derived from an EMBL/GenBank/DDBJ whole genome shotgun (WGS) entry which is preliminary data.</text>
</comment>
<name>A0AAV7XNP3_9NEOP</name>
<evidence type="ECO:0000313" key="4">
    <source>
        <dbReference type="Proteomes" id="UP001075354"/>
    </source>
</evidence>
<dbReference type="InterPro" id="IPR013087">
    <property type="entry name" value="Znf_C2H2_type"/>
</dbReference>
<keyword evidence="4" id="KW-1185">Reference proteome</keyword>
<sequence length="159" mass="17406">MEDSLQMDLSAVSNTSLGPDLMEPPQLQLSGAGDTAVCSSDLGTGGEGRDHRQGYAPSLTEGVHPPSDGSPPLGGSGMGYCGYPDCAALQASWEAYGRHLREVHREEDLCPLCLKSRTCDHSHSVEHQFRQPWLCGLCPAEFLRLRSLLRHKRHFHRLA</sequence>
<evidence type="ECO:0000256" key="1">
    <source>
        <dbReference type="SAM" id="MobiDB-lite"/>
    </source>
</evidence>
<feature type="domain" description="C2H2-type" evidence="2">
    <location>
        <begin position="135"/>
        <end position="156"/>
    </location>
</feature>
<evidence type="ECO:0000259" key="2">
    <source>
        <dbReference type="PROSITE" id="PS00028"/>
    </source>
</evidence>